<proteinExistence type="predicted"/>
<feature type="coiled-coil region" evidence="1">
    <location>
        <begin position="171"/>
        <end position="198"/>
    </location>
</feature>
<organism evidence="2 3">
    <name type="scientific">Brunnivagina elsteri CCALA 953</name>
    <dbReference type="NCBI Taxonomy" id="987040"/>
    <lineage>
        <taxon>Bacteria</taxon>
        <taxon>Bacillati</taxon>
        <taxon>Cyanobacteriota</taxon>
        <taxon>Cyanophyceae</taxon>
        <taxon>Nostocales</taxon>
        <taxon>Calotrichaceae</taxon>
        <taxon>Brunnivagina</taxon>
    </lineage>
</organism>
<dbReference type="RefSeq" id="WP_095721189.1">
    <property type="nucleotide sequence ID" value="NZ_NTFS01000060.1"/>
</dbReference>
<protein>
    <submittedName>
        <fullName evidence="2">Uncharacterized protein</fullName>
    </submittedName>
</protein>
<keyword evidence="3" id="KW-1185">Reference proteome</keyword>
<gene>
    <name evidence="2" type="ORF">CK510_07930</name>
</gene>
<comment type="caution">
    <text evidence="2">The sequence shown here is derived from an EMBL/GenBank/DDBJ whole genome shotgun (WGS) entry which is preliminary data.</text>
</comment>
<dbReference type="OrthoDB" id="514468at2"/>
<evidence type="ECO:0000256" key="1">
    <source>
        <dbReference type="SAM" id="Coils"/>
    </source>
</evidence>
<dbReference type="AlphaFoldDB" id="A0A2A2TLK3"/>
<keyword evidence="1" id="KW-0175">Coiled coil</keyword>
<dbReference type="EMBL" id="NTFS01000060">
    <property type="protein sequence ID" value="PAX58342.1"/>
    <property type="molecule type" value="Genomic_DNA"/>
</dbReference>
<sequence length="234" mass="26526">MKNHIENIRKSVKKLGYIPTSQQIKNAINQICPDGDDILANKSAIVAEVISYFQSPETADLVKNNQPESEIDISQQTPTNQPETIQNNSLIDEKNTDIPGISEANNELDLEPADESNLIISDENKYDLIASQSVALGIELSEVEVQELATNIKDNFLDYETFVEDAIDTIINYAENRSNRLEQKIKDARKQIEGHRRQLNQTLVGEFRELNHFFRQGAAKRQELSRQIAEAFKV</sequence>
<dbReference type="Proteomes" id="UP000218238">
    <property type="component" value="Unassembled WGS sequence"/>
</dbReference>
<evidence type="ECO:0000313" key="2">
    <source>
        <dbReference type="EMBL" id="PAX58342.1"/>
    </source>
</evidence>
<evidence type="ECO:0000313" key="3">
    <source>
        <dbReference type="Proteomes" id="UP000218238"/>
    </source>
</evidence>
<name>A0A2A2TLK3_9CYAN</name>
<accession>A0A2A2TLK3</accession>
<reference evidence="2 3" key="1">
    <citation type="submission" date="2017-08" db="EMBL/GenBank/DDBJ databases">
        <title>Draft genome sequence of filamentous cyanobacterium Calothrix elsteri CCALA 953.</title>
        <authorList>
            <person name="Gagunashvili A.N."/>
            <person name="Elster J."/>
            <person name="Andresson O.S."/>
        </authorList>
    </citation>
    <scope>NUCLEOTIDE SEQUENCE [LARGE SCALE GENOMIC DNA]</scope>
    <source>
        <strain evidence="2 3">CCALA 953</strain>
    </source>
</reference>